<dbReference type="InterPro" id="IPR001466">
    <property type="entry name" value="Beta-lactam-related"/>
</dbReference>
<name>A0A7L4YRH9_9ACTN</name>
<reference evidence="2 3" key="1">
    <citation type="journal article" date="2018" name="Int. J. Syst. Evol. Microbiol.">
        <title>Epidermidibacterium keratini gen. nov., sp. nov., a member of the family Sporichthyaceae, isolated from keratin epidermis.</title>
        <authorList>
            <person name="Lee D.G."/>
            <person name="Trujillo M.E."/>
            <person name="Kang S."/>
            <person name="Nam J.J."/>
            <person name="Kim Y.J."/>
        </authorList>
    </citation>
    <scope>NUCLEOTIDE SEQUENCE [LARGE SCALE GENOMIC DNA]</scope>
    <source>
        <strain evidence="2 3">EPI-7</strain>
    </source>
</reference>
<dbReference type="AlphaFoldDB" id="A0A7L4YRH9"/>
<dbReference type="InterPro" id="IPR050789">
    <property type="entry name" value="Diverse_Enzym_Activities"/>
</dbReference>
<organism evidence="2 3">
    <name type="scientific">Epidermidibacterium keratini</name>
    <dbReference type="NCBI Taxonomy" id="1891644"/>
    <lineage>
        <taxon>Bacteria</taxon>
        <taxon>Bacillati</taxon>
        <taxon>Actinomycetota</taxon>
        <taxon>Actinomycetes</taxon>
        <taxon>Sporichthyales</taxon>
        <taxon>Sporichthyaceae</taxon>
        <taxon>Epidermidibacterium</taxon>
    </lineage>
</organism>
<accession>A0A7L4YRH9</accession>
<proteinExistence type="predicted"/>
<dbReference type="Gene3D" id="3.40.710.10">
    <property type="entry name" value="DD-peptidase/beta-lactamase superfamily"/>
    <property type="match status" value="1"/>
</dbReference>
<evidence type="ECO:0000259" key="1">
    <source>
        <dbReference type="Pfam" id="PF00144"/>
    </source>
</evidence>
<evidence type="ECO:0000313" key="3">
    <source>
        <dbReference type="Proteomes" id="UP000463857"/>
    </source>
</evidence>
<sequence>MSSPDWSAVDAVLDSAVQAGAAPCVVATAADRDGSIYEHSAGVHTVGGDQPVDADTTFRIMSMTKMVTTAAALQLVEQGKLDLSAPIADYCPQFADVQVLEGFDGDTPRLRAPRSQATVHHLVTHTTGLGYWFWDADLVQWEQTTGTPNVLSGSKVIFTAPMTADPGTKYEYGINTDWLGQVVEAAAGSTLDVVFEDNITGPLGMSSTTYSPSDEQRSATVPIHMPGDDGAWVATEVDHPPAPEYWPGGHGLYSTPNDYLRFQRMLLRGGELDGTRILSEQTVQQAFTNQIGDLDFPPAIKTAHPASSDDFNAGPGWKWGLGLILNTDDIDGARAAGSGGWAGLCNTHFWVDPTTGITGAIYSQTLPFVPPAAWAMYQDYERALYAALNGQKR</sequence>
<dbReference type="Pfam" id="PF00144">
    <property type="entry name" value="Beta-lactamase"/>
    <property type="match status" value="1"/>
</dbReference>
<dbReference type="RefSeq" id="WP_159546783.1">
    <property type="nucleotide sequence ID" value="NZ_CP047156.1"/>
</dbReference>
<dbReference type="KEGG" id="eke:EK0264_16020"/>
<evidence type="ECO:0000313" key="2">
    <source>
        <dbReference type="EMBL" id="QHC01648.1"/>
    </source>
</evidence>
<dbReference type="Proteomes" id="UP000463857">
    <property type="component" value="Chromosome"/>
</dbReference>
<feature type="domain" description="Beta-lactamase-related" evidence="1">
    <location>
        <begin position="10"/>
        <end position="369"/>
    </location>
</feature>
<dbReference type="SUPFAM" id="SSF56601">
    <property type="entry name" value="beta-lactamase/transpeptidase-like"/>
    <property type="match status" value="1"/>
</dbReference>
<dbReference type="InterPro" id="IPR012338">
    <property type="entry name" value="Beta-lactam/transpept-like"/>
</dbReference>
<dbReference type="InParanoid" id="A0A7L4YRH9"/>
<dbReference type="PANTHER" id="PTHR43283">
    <property type="entry name" value="BETA-LACTAMASE-RELATED"/>
    <property type="match status" value="1"/>
</dbReference>
<keyword evidence="2" id="KW-0378">Hydrolase</keyword>
<dbReference type="PANTHER" id="PTHR43283:SF3">
    <property type="entry name" value="BETA-LACTAMASE FAMILY PROTEIN (AFU_ORTHOLOGUE AFUA_5G07500)"/>
    <property type="match status" value="1"/>
</dbReference>
<keyword evidence="3" id="KW-1185">Reference proteome</keyword>
<gene>
    <name evidence="2" type="ORF">EK0264_16020</name>
</gene>
<dbReference type="EMBL" id="CP047156">
    <property type="protein sequence ID" value="QHC01648.1"/>
    <property type="molecule type" value="Genomic_DNA"/>
</dbReference>
<dbReference type="OrthoDB" id="4281716at2"/>
<dbReference type="GO" id="GO:0016787">
    <property type="term" value="F:hydrolase activity"/>
    <property type="evidence" value="ECO:0007669"/>
    <property type="project" value="UniProtKB-KW"/>
</dbReference>
<protein>
    <submittedName>
        <fullName evidence="2">Serine hydrolase</fullName>
    </submittedName>
</protein>